<reference evidence="2" key="1">
    <citation type="journal article" date="2023" name="Genome Biol. Evol.">
        <title>First Whole Genome Sequence and Flow Cytometry Genome Size Data for the Lichen-Forming Fungus Ramalina farinacea (Ascomycota).</title>
        <authorList>
            <person name="Llewellyn T."/>
            <person name="Mian S."/>
            <person name="Hill R."/>
            <person name="Leitch I.J."/>
            <person name="Gaya E."/>
        </authorList>
    </citation>
    <scope>NUCLEOTIDE SEQUENCE</scope>
    <source>
        <strain evidence="2">LIQ254RAFAR</strain>
    </source>
</reference>
<protein>
    <submittedName>
        <fullName evidence="2">Uncharacterized protein</fullName>
    </submittedName>
</protein>
<gene>
    <name evidence="2" type="ORF">OHK93_000873</name>
</gene>
<feature type="compositionally biased region" description="Low complexity" evidence="1">
    <location>
        <begin position="178"/>
        <end position="194"/>
    </location>
</feature>
<organism evidence="2 3">
    <name type="scientific">Ramalina farinacea</name>
    <dbReference type="NCBI Taxonomy" id="258253"/>
    <lineage>
        <taxon>Eukaryota</taxon>
        <taxon>Fungi</taxon>
        <taxon>Dikarya</taxon>
        <taxon>Ascomycota</taxon>
        <taxon>Pezizomycotina</taxon>
        <taxon>Lecanoromycetes</taxon>
        <taxon>OSLEUM clade</taxon>
        <taxon>Lecanoromycetidae</taxon>
        <taxon>Lecanorales</taxon>
        <taxon>Lecanorineae</taxon>
        <taxon>Ramalinaceae</taxon>
        <taxon>Ramalina</taxon>
    </lineage>
</organism>
<feature type="compositionally biased region" description="Basic residues" evidence="1">
    <location>
        <begin position="1"/>
        <end position="17"/>
    </location>
</feature>
<evidence type="ECO:0000313" key="3">
    <source>
        <dbReference type="Proteomes" id="UP001161017"/>
    </source>
</evidence>
<feature type="compositionally biased region" description="Low complexity" evidence="1">
    <location>
        <begin position="20"/>
        <end position="60"/>
    </location>
</feature>
<dbReference type="Proteomes" id="UP001161017">
    <property type="component" value="Unassembled WGS sequence"/>
</dbReference>
<name>A0AA43TX44_9LECA</name>
<feature type="region of interest" description="Disordered" evidence="1">
    <location>
        <begin position="1"/>
        <end position="232"/>
    </location>
</feature>
<dbReference type="AlphaFoldDB" id="A0AA43TX44"/>
<evidence type="ECO:0000313" key="2">
    <source>
        <dbReference type="EMBL" id="MDI1489675.1"/>
    </source>
</evidence>
<proteinExistence type="predicted"/>
<comment type="caution">
    <text evidence="2">The sequence shown here is derived from an EMBL/GenBank/DDBJ whole genome shotgun (WGS) entry which is preliminary data.</text>
</comment>
<keyword evidence="3" id="KW-1185">Reference proteome</keyword>
<feature type="compositionally biased region" description="Polar residues" evidence="1">
    <location>
        <begin position="123"/>
        <end position="158"/>
    </location>
</feature>
<sequence length="232" mass="22968">MAQVKKGLKGLFSRKKQKAADSQASQSPQATATTSAAPSKTTTAAGATPAAALGATSAAPKTEDLPPPPTPAQAPHAANDAAGETLPPPSHQKATFDPLPNEPSDPKFSKTTADPLKSDPKLSKTTADPLQGHNDGNSAEPTSTAGKSTTAPLPTNSRAAAVDPDTGKTTMGPLDRVTNAPNTAAQATTTAADTSVVEPAPGAIATAVPGQHPAMSATSGPLDAGEFAEGRG</sequence>
<evidence type="ECO:0000256" key="1">
    <source>
        <dbReference type="SAM" id="MobiDB-lite"/>
    </source>
</evidence>
<feature type="compositionally biased region" description="Low complexity" evidence="1">
    <location>
        <begin position="73"/>
        <end position="82"/>
    </location>
</feature>
<dbReference type="EMBL" id="JAPUFD010000010">
    <property type="protein sequence ID" value="MDI1489675.1"/>
    <property type="molecule type" value="Genomic_DNA"/>
</dbReference>
<accession>A0AA43TX44</accession>